<dbReference type="eggNOG" id="KOG2079">
    <property type="taxonomic scope" value="Eukaryota"/>
</dbReference>
<dbReference type="PANTHER" id="PTHR12616:SF8">
    <property type="entry name" value="VACUOLAR PROTEIN SORTING-ASSOCIATED PROTEIN 8 HOMOLOG"/>
    <property type="match status" value="1"/>
</dbReference>
<dbReference type="GO" id="GO:0032511">
    <property type="term" value="P:late endosome to vacuole transport via multivesicular body sorting pathway"/>
    <property type="evidence" value="ECO:0007669"/>
    <property type="project" value="EnsemblFungi"/>
</dbReference>
<evidence type="ECO:0000313" key="2">
    <source>
        <dbReference type="EMBL" id="CCE63558.1"/>
    </source>
</evidence>
<gene>
    <name evidence="2" type="primary">TPHA0F00720</name>
    <name evidence="2" type="ordered locus">TPHA_0F00720</name>
</gene>
<dbReference type="GO" id="GO:0031901">
    <property type="term" value="C:early endosome membrane"/>
    <property type="evidence" value="ECO:0007669"/>
    <property type="project" value="EnsemblFungi"/>
</dbReference>
<dbReference type="InterPro" id="IPR025941">
    <property type="entry name" value="Vps8_central_dom"/>
</dbReference>
<proteinExistence type="predicted"/>
<dbReference type="GO" id="GO:0005770">
    <property type="term" value="C:late endosome"/>
    <property type="evidence" value="ECO:0007669"/>
    <property type="project" value="EnsemblFungi"/>
</dbReference>
<dbReference type="Proteomes" id="UP000005666">
    <property type="component" value="Chromosome 6"/>
</dbReference>
<dbReference type="STRING" id="1071381.G8BUX6"/>
<organism evidence="2 3">
    <name type="scientific">Tetrapisispora phaffii (strain ATCC 24235 / CBS 4417 / NBRC 1672 / NRRL Y-8282 / UCD 70-5)</name>
    <name type="common">Yeast</name>
    <name type="synonym">Fabospora phaffii</name>
    <dbReference type="NCBI Taxonomy" id="1071381"/>
    <lineage>
        <taxon>Eukaryota</taxon>
        <taxon>Fungi</taxon>
        <taxon>Dikarya</taxon>
        <taxon>Ascomycota</taxon>
        <taxon>Saccharomycotina</taxon>
        <taxon>Saccharomycetes</taxon>
        <taxon>Saccharomycetales</taxon>
        <taxon>Saccharomycetaceae</taxon>
        <taxon>Tetrapisispora</taxon>
    </lineage>
</organism>
<dbReference type="GO" id="GO:0032889">
    <property type="term" value="P:regulation of vacuole fusion, non-autophagic"/>
    <property type="evidence" value="ECO:0007669"/>
    <property type="project" value="EnsemblFungi"/>
</dbReference>
<dbReference type="KEGG" id="tpf:TPHA_0F00720"/>
<dbReference type="GeneID" id="11535429"/>
<dbReference type="OMA" id="NQLFFHQ"/>
<dbReference type="OrthoDB" id="289913at2759"/>
<name>G8BUX6_TETPH</name>
<evidence type="ECO:0000313" key="3">
    <source>
        <dbReference type="Proteomes" id="UP000005666"/>
    </source>
</evidence>
<dbReference type="GO" id="GO:0099022">
    <property type="term" value="P:vesicle tethering"/>
    <property type="evidence" value="ECO:0007669"/>
    <property type="project" value="EnsemblFungi"/>
</dbReference>
<sequence>MSHDLTNENTSNGGTINYNDEISTIGTANETNKIGMYICSKNGVKNVDFTIDTDELKNDYFLDSEKSINMIRWAELNNIYTTVGAYGGVSCIMLTKLYYVIGTNKGSVLIFNTNQFLQAILIPKLSNDFSEGYLKSPVKNLTTSSDGTHLCASLKTNDILIWDLNLNTNEMGNDNKSISVPLTAILHITNHKNFEINGLGFLGERHTAIIVSDNSGSLYYHSGYRNHLWNLMYTTKKVLTVKNEERLLNSKVPIFSDNYLQKLHWVAILTTKTFKVISTLPHLNIIYVENIIDSIAPTSYMNNCISWSKRGSKLAFSIENKLGVYYLSNDPVHARIESNFTITQKCLQHMDESILSLYWITENLIGILTISHQFIILSCDENINLILKLDLLPYNIPIPPNKHFGIIDNHVYIFGKYSFMRGKFMTWSDIILNPVQKGDYITALKFIEYFLKPTSNLNEIIQLKSLPIERYEQFKRPFHNLSLAAMRFLLKQKKADYDKIYELLVLILRNLNRFPDSDTKQILENSLIEKSFELLNGDNPEIFFEVLVNVISEGYIKKLPPTVFKAILSHYANLERIELMEILIVTLDPQTLDIDFAVKLCKEHRLYNVLIYLWNVVFADFITPFVSFIAQITKTKIVNNLFEGMGEASFIGVYDLLSSIYCNSSSPSLVHELEPNIISNAKLKINYVFFNGTLVTWPYHSGNKFHTCTEAEEEPVYPYFSVLLKHNSQNLLKIIDKMFEEDALLNDDILREDSKNHKMWVNRQYIMDMLVDILNTASYQEYYRFLVIFLAKNITKYPQYIKFSNNILQNIIDKIFTIDVEKNDDLELSLEYLLLVYEPTKLDDFVHELEIRQFFKVLFRLYLKLNRYSNLLRLVFSTANPEEEFEINISNLLGLIFNNTKSDPLEKPIITNFIIEHFEKILNESDIDNIVKIINNYNPEIHQAILTISSEDYQLRYLEKLFNFKSTDTLPLCTLKKRYVNLSCKYKKGVQLDCWLKSVDLTNVDISAIIKNLKINNEYKSLAMIHKSVGDNEEAIDYTVIAINALFEESTFEEKQLHEYIEFATGTATLAKRGLKEACWSKIITCLFSIYTKNSLTETQMIVCGNILKNLFIKLALGQEPNGEEHLESFCSVLTNVLENQDVLMSKSHVMRKLLQNVFTAFYLEEQYSSLIFKILDANASGLLITYGDKLIEGWSCDVIHCEVCGKNIWGNGISDIIYYIWEQKRRDNNVEIGKNYDDLNLVIFSCHHGFHSKCLKNLGQNNEKYYCLSCNDDNKKIDSSFL</sequence>
<dbReference type="InterPro" id="IPR045111">
    <property type="entry name" value="Vps41/Vps8"/>
</dbReference>
<dbReference type="SUPFAM" id="SSF50978">
    <property type="entry name" value="WD40 repeat-like"/>
    <property type="match status" value="1"/>
</dbReference>
<dbReference type="GO" id="GO:0033263">
    <property type="term" value="C:CORVET complex"/>
    <property type="evidence" value="ECO:0007669"/>
    <property type="project" value="EnsemblFungi"/>
</dbReference>
<protein>
    <recommendedName>
        <fullName evidence="1">Vacuolar protein sorting-associated protein 8 central domain-containing protein</fullName>
    </recommendedName>
</protein>
<dbReference type="HOGENOM" id="CLU_000917_0_1_1"/>
<dbReference type="Pfam" id="PF23410">
    <property type="entry name" value="Beta-prop_VPS8"/>
    <property type="match status" value="1"/>
</dbReference>
<dbReference type="GO" id="GO:0043495">
    <property type="term" value="F:protein-membrane adaptor activity"/>
    <property type="evidence" value="ECO:0007669"/>
    <property type="project" value="EnsemblFungi"/>
</dbReference>
<evidence type="ECO:0000259" key="1">
    <source>
        <dbReference type="Pfam" id="PF12816"/>
    </source>
</evidence>
<dbReference type="GO" id="GO:0007009">
    <property type="term" value="P:plasma membrane organization"/>
    <property type="evidence" value="ECO:0007669"/>
    <property type="project" value="EnsemblFungi"/>
</dbReference>
<dbReference type="EMBL" id="HE612861">
    <property type="protein sequence ID" value="CCE63558.1"/>
    <property type="molecule type" value="Genomic_DNA"/>
</dbReference>
<feature type="domain" description="Vacuolar protein sorting-associated protein 8 central" evidence="1">
    <location>
        <begin position="542"/>
        <end position="739"/>
    </location>
</feature>
<dbReference type="PANTHER" id="PTHR12616">
    <property type="entry name" value="VACUOLAR PROTEIN SORTING VPS41"/>
    <property type="match status" value="1"/>
</dbReference>
<dbReference type="InterPro" id="IPR036322">
    <property type="entry name" value="WD40_repeat_dom_sf"/>
</dbReference>
<dbReference type="Pfam" id="PF12816">
    <property type="entry name" value="TPR_Vps8"/>
    <property type="match status" value="1"/>
</dbReference>
<dbReference type="GO" id="GO:0030897">
    <property type="term" value="C:HOPS complex"/>
    <property type="evidence" value="ECO:0007669"/>
    <property type="project" value="TreeGrafter"/>
</dbReference>
<dbReference type="GO" id="GO:0034058">
    <property type="term" value="P:endosomal vesicle fusion"/>
    <property type="evidence" value="ECO:0007669"/>
    <property type="project" value="TreeGrafter"/>
</dbReference>
<dbReference type="GO" id="GO:0006623">
    <property type="term" value="P:protein targeting to vacuole"/>
    <property type="evidence" value="ECO:0007669"/>
    <property type="project" value="EnsemblFungi"/>
</dbReference>
<reference evidence="2 3" key="1">
    <citation type="journal article" date="2011" name="Proc. Natl. Acad. Sci. U.S.A.">
        <title>Evolutionary erosion of yeast sex chromosomes by mating-type switching accidents.</title>
        <authorList>
            <person name="Gordon J.L."/>
            <person name="Armisen D."/>
            <person name="Proux-Wera E."/>
            <person name="Oheigeartaigh S.S."/>
            <person name="Byrne K.P."/>
            <person name="Wolfe K.H."/>
        </authorList>
    </citation>
    <scope>NUCLEOTIDE SEQUENCE [LARGE SCALE GENOMIC DNA]</scope>
    <source>
        <strain evidence="3">ATCC 24235 / CBS 4417 / NBRC 1672 / NRRL Y-8282 / UCD 70-5</strain>
    </source>
</reference>
<keyword evidence="3" id="KW-1185">Reference proteome</keyword>
<dbReference type="GO" id="GO:0051020">
    <property type="term" value="F:GTPase binding"/>
    <property type="evidence" value="ECO:0007669"/>
    <property type="project" value="EnsemblFungi"/>
</dbReference>
<accession>G8BUX6</accession>
<dbReference type="Pfam" id="PF23413">
    <property type="entry name" value="zf_RING_Vps8_fungal"/>
    <property type="match status" value="1"/>
</dbReference>
<dbReference type="RefSeq" id="XP_003685992.1">
    <property type="nucleotide sequence ID" value="XM_003685944.1"/>
</dbReference>